<name>A0A1J4V7M2_9BACT</name>
<dbReference type="STRING" id="1805281.AUJ77_03490"/>
<feature type="region of interest" description="Disordered" evidence="1">
    <location>
        <begin position="1"/>
        <end position="45"/>
    </location>
</feature>
<evidence type="ECO:0000313" key="2">
    <source>
        <dbReference type="EMBL" id="OIO30279.1"/>
    </source>
</evidence>
<comment type="caution">
    <text evidence="2">The sequence shown here is derived from an EMBL/GenBank/DDBJ whole genome shotgun (WGS) entry which is preliminary data.</text>
</comment>
<proteinExistence type="predicted"/>
<dbReference type="Proteomes" id="UP000181992">
    <property type="component" value="Unassembled WGS sequence"/>
</dbReference>
<organism evidence="2 3">
    <name type="scientific">Candidatus Nomurabacteria bacterium CG1_02_43_90</name>
    <dbReference type="NCBI Taxonomy" id="1805281"/>
    <lineage>
        <taxon>Bacteria</taxon>
        <taxon>Candidatus Nomuraibacteriota</taxon>
    </lineage>
</organism>
<evidence type="ECO:0000256" key="1">
    <source>
        <dbReference type="SAM" id="MobiDB-lite"/>
    </source>
</evidence>
<sequence>MAPRRDSWKEGLYTRRAKMQRGTKPNYPVPATRQPKKRERGQRATTDKDMIELISAVKTGDRIVIEFSGEDRPDLADRIKSILGMAICRRVHPTKGGVLSHVSLKIEELSILILSSVAKTGAWDRNARTHTVIVGEHFDSLEFTTKTIDYDMVKSLTLVCKEATSGRRAA</sequence>
<accession>A0A1J4V7M2</accession>
<protein>
    <submittedName>
        <fullName evidence="2">Uncharacterized protein</fullName>
    </submittedName>
</protein>
<gene>
    <name evidence="2" type="ORF">AUJ77_03490</name>
</gene>
<dbReference type="EMBL" id="MNVN01000021">
    <property type="protein sequence ID" value="OIO30279.1"/>
    <property type="molecule type" value="Genomic_DNA"/>
</dbReference>
<dbReference type="AlphaFoldDB" id="A0A1J4V7M2"/>
<reference evidence="2 3" key="1">
    <citation type="journal article" date="2016" name="Environ. Microbiol.">
        <title>Genomic resolution of a cold subsurface aquifer community provides metabolic insights for novel microbes adapted to high CO concentrations.</title>
        <authorList>
            <person name="Probst A.J."/>
            <person name="Castelle C.J."/>
            <person name="Singh A."/>
            <person name="Brown C.T."/>
            <person name="Anantharaman K."/>
            <person name="Sharon I."/>
            <person name="Hug L.A."/>
            <person name="Burstein D."/>
            <person name="Emerson J.B."/>
            <person name="Thomas B.C."/>
            <person name="Banfield J.F."/>
        </authorList>
    </citation>
    <scope>NUCLEOTIDE SEQUENCE [LARGE SCALE GENOMIC DNA]</scope>
    <source>
        <strain evidence="2">CG1_02_43_90</strain>
    </source>
</reference>
<feature type="compositionally biased region" description="Basic and acidic residues" evidence="1">
    <location>
        <begin position="1"/>
        <end position="13"/>
    </location>
</feature>
<evidence type="ECO:0000313" key="3">
    <source>
        <dbReference type="Proteomes" id="UP000181992"/>
    </source>
</evidence>